<sequence length="61" mass="6604">MLNTRSVVGLAVCLVIALSGIFLIPTFESRAGFGVTFWTMAALELLAMVGVAYFVLNLHEE</sequence>
<keyword evidence="1" id="KW-1133">Transmembrane helix</keyword>
<dbReference type="EMBL" id="AOJL01000060">
    <property type="protein sequence ID" value="ELZ43924.1"/>
    <property type="molecule type" value="Genomic_DNA"/>
</dbReference>
<evidence type="ECO:0000313" key="3">
    <source>
        <dbReference type="Proteomes" id="UP000011509"/>
    </source>
</evidence>
<accession>M0EBY2</accession>
<evidence type="ECO:0000256" key="1">
    <source>
        <dbReference type="SAM" id="Phobius"/>
    </source>
</evidence>
<dbReference type="Proteomes" id="UP000011509">
    <property type="component" value="Unassembled WGS sequence"/>
</dbReference>
<keyword evidence="1" id="KW-0472">Membrane</keyword>
<feature type="transmembrane region" description="Helical" evidence="1">
    <location>
        <begin position="7"/>
        <end position="27"/>
    </location>
</feature>
<organism evidence="2 3">
    <name type="scientific">Halorubrum coriense DSM 10284</name>
    <dbReference type="NCBI Taxonomy" id="1227466"/>
    <lineage>
        <taxon>Archaea</taxon>
        <taxon>Methanobacteriati</taxon>
        <taxon>Methanobacteriota</taxon>
        <taxon>Stenosarchaea group</taxon>
        <taxon>Halobacteria</taxon>
        <taxon>Halobacteriales</taxon>
        <taxon>Haloferacaceae</taxon>
        <taxon>Halorubrum</taxon>
    </lineage>
</organism>
<keyword evidence="1" id="KW-0812">Transmembrane</keyword>
<evidence type="ECO:0000313" key="2">
    <source>
        <dbReference type="EMBL" id="ELZ43924.1"/>
    </source>
</evidence>
<keyword evidence="3" id="KW-1185">Reference proteome</keyword>
<gene>
    <name evidence="2" type="ORF">C464_13845</name>
</gene>
<protein>
    <submittedName>
        <fullName evidence="2">Uncharacterized protein</fullName>
    </submittedName>
</protein>
<reference evidence="2 3" key="1">
    <citation type="journal article" date="2014" name="PLoS Genet.">
        <title>Phylogenetically driven sequencing of extremely halophilic archaea reveals strategies for static and dynamic osmo-response.</title>
        <authorList>
            <person name="Becker E.A."/>
            <person name="Seitzer P.M."/>
            <person name="Tritt A."/>
            <person name="Larsen D."/>
            <person name="Krusor M."/>
            <person name="Yao A.I."/>
            <person name="Wu D."/>
            <person name="Madern D."/>
            <person name="Eisen J.A."/>
            <person name="Darling A.E."/>
            <person name="Facciotti M.T."/>
        </authorList>
    </citation>
    <scope>NUCLEOTIDE SEQUENCE [LARGE SCALE GENOMIC DNA]</scope>
    <source>
        <strain evidence="2 3">DSM 10284</strain>
    </source>
</reference>
<dbReference type="AlphaFoldDB" id="M0EBY2"/>
<proteinExistence type="predicted"/>
<dbReference type="PATRIC" id="fig|1227466.3.peg.2754"/>
<feature type="transmembrane region" description="Helical" evidence="1">
    <location>
        <begin position="33"/>
        <end position="56"/>
    </location>
</feature>
<name>M0EBY2_9EURY</name>
<comment type="caution">
    <text evidence="2">The sequence shown here is derived from an EMBL/GenBank/DDBJ whole genome shotgun (WGS) entry which is preliminary data.</text>
</comment>